<feature type="compositionally biased region" description="Polar residues" evidence="1">
    <location>
        <begin position="37"/>
        <end position="51"/>
    </location>
</feature>
<evidence type="ECO:0000313" key="2">
    <source>
        <dbReference type="EMBL" id="KAL3792878.1"/>
    </source>
</evidence>
<organism evidence="2 3">
    <name type="scientific">Cyclotella cryptica</name>
    <dbReference type="NCBI Taxonomy" id="29204"/>
    <lineage>
        <taxon>Eukaryota</taxon>
        <taxon>Sar</taxon>
        <taxon>Stramenopiles</taxon>
        <taxon>Ochrophyta</taxon>
        <taxon>Bacillariophyta</taxon>
        <taxon>Coscinodiscophyceae</taxon>
        <taxon>Thalassiosirophycidae</taxon>
        <taxon>Stephanodiscales</taxon>
        <taxon>Stephanodiscaceae</taxon>
        <taxon>Cyclotella</taxon>
    </lineage>
</organism>
<protein>
    <submittedName>
        <fullName evidence="2">Uncharacterized protein</fullName>
    </submittedName>
</protein>
<feature type="compositionally biased region" description="Basic and acidic residues" evidence="1">
    <location>
        <begin position="124"/>
        <end position="147"/>
    </location>
</feature>
<dbReference type="AlphaFoldDB" id="A0ABD3PXH0"/>
<feature type="compositionally biased region" description="Acidic residues" evidence="1">
    <location>
        <begin position="10"/>
        <end position="22"/>
    </location>
</feature>
<sequence length="147" mass="16798">MYEEHLHVVDDDDDDDDDDSTEEWLPVGMSVVTKQSLNPEIRDANTTNNDTLDQESTKDLNATIDTIDKFEPNTIDANAQQKSKRLDKTKNQATSPDVIANEEDLQERLDGIDNLLENLQEEEWANKEKEEEQGSRTEKDKEESTDA</sequence>
<feature type="region of interest" description="Disordered" evidence="1">
    <location>
        <begin position="119"/>
        <end position="147"/>
    </location>
</feature>
<evidence type="ECO:0000313" key="3">
    <source>
        <dbReference type="Proteomes" id="UP001516023"/>
    </source>
</evidence>
<comment type="caution">
    <text evidence="2">The sequence shown here is derived from an EMBL/GenBank/DDBJ whole genome shotgun (WGS) entry which is preliminary data.</text>
</comment>
<name>A0ABD3PXH0_9STRA</name>
<feature type="region of interest" description="Disordered" evidence="1">
    <location>
        <begin position="72"/>
        <end position="104"/>
    </location>
</feature>
<feature type="region of interest" description="Disordered" evidence="1">
    <location>
        <begin position="37"/>
        <end position="59"/>
    </location>
</feature>
<reference evidence="2 3" key="1">
    <citation type="journal article" date="2020" name="G3 (Bethesda)">
        <title>Improved Reference Genome for Cyclotella cryptica CCMP332, a Model for Cell Wall Morphogenesis, Salinity Adaptation, and Lipid Production in Diatoms (Bacillariophyta).</title>
        <authorList>
            <person name="Roberts W.R."/>
            <person name="Downey K.M."/>
            <person name="Ruck E.C."/>
            <person name="Traller J.C."/>
            <person name="Alverson A.J."/>
        </authorList>
    </citation>
    <scope>NUCLEOTIDE SEQUENCE [LARGE SCALE GENOMIC DNA]</scope>
    <source>
        <strain evidence="2 3">CCMP332</strain>
    </source>
</reference>
<dbReference type="Proteomes" id="UP001516023">
    <property type="component" value="Unassembled WGS sequence"/>
</dbReference>
<dbReference type="EMBL" id="JABMIG020000097">
    <property type="protein sequence ID" value="KAL3792878.1"/>
    <property type="molecule type" value="Genomic_DNA"/>
</dbReference>
<evidence type="ECO:0000256" key="1">
    <source>
        <dbReference type="SAM" id="MobiDB-lite"/>
    </source>
</evidence>
<gene>
    <name evidence="2" type="ORF">HJC23_004803</name>
</gene>
<keyword evidence="3" id="KW-1185">Reference proteome</keyword>
<proteinExistence type="predicted"/>
<accession>A0ABD3PXH0</accession>
<feature type="region of interest" description="Disordered" evidence="1">
    <location>
        <begin position="1"/>
        <end position="23"/>
    </location>
</feature>